<dbReference type="EMBL" id="PNYC01000004">
    <property type="protein sequence ID" value="PMS37396.1"/>
    <property type="molecule type" value="Genomic_DNA"/>
</dbReference>
<dbReference type="GO" id="GO:0016787">
    <property type="term" value="F:hydrolase activity"/>
    <property type="evidence" value="ECO:0007669"/>
    <property type="project" value="UniProtKB-KW"/>
</dbReference>
<protein>
    <submittedName>
        <fullName evidence="2">Serine hydrolase</fullName>
    </submittedName>
</protein>
<organism evidence="2 3">
    <name type="scientific">Trinickia symbiotica</name>
    <dbReference type="NCBI Taxonomy" id="863227"/>
    <lineage>
        <taxon>Bacteria</taxon>
        <taxon>Pseudomonadati</taxon>
        <taxon>Pseudomonadota</taxon>
        <taxon>Betaproteobacteria</taxon>
        <taxon>Burkholderiales</taxon>
        <taxon>Burkholderiaceae</taxon>
        <taxon>Trinickia</taxon>
    </lineage>
</organism>
<comment type="caution">
    <text evidence="2">The sequence shown here is derived from an EMBL/GenBank/DDBJ whole genome shotgun (WGS) entry which is preliminary data.</text>
</comment>
<dbReference type="InterPro" id="IPR050789">
    <property type="entry name" value="Diverse_Enzym_Activities"/>
</dbReference>
<dbReference type="InterPro" id="IPR012338">
    <property type="entry name" value="Beta-lactam/transpept-like"/>
</dbReference>
<sequence length="356" mass="39679">MKELAYASNNNDWMVSTPEEEGMNPALLEGLAPQFEAWTEANVHSILIVRHGKIVCEHYFSGEDQAWGRPLGRVSYHSELKHDVRSITKSIVSLLFGIAIDHGWIGDLDEPVFSFFPEYADLRTPEKDAISLRHLLTMSAGLAWDEACPYSDPANSERRMSDATDRCRYVLEQPIVRPPGATYLYNGGLTALLAAILEKASGRPLDLLANEVLFGPLGIEDVEWVRYADGAPNAVSGLRMRPRDVAKIGQIVLQRGRWNKKTIVSQAWIDDATSAHINGEGLFFYGFQWWLGRSLVHRKEFRWVAGVGYGGQRLFIVPQLDLVVVVMAGLYDNPALTSIPGEVVLRRYAVPAADSL</sequence>
<proteinExistence type="predicted"/>
<dbReference type="InterPro" id="IPR001466">
    <property type="entry name" value="Beta-lactam-related"/>
</dbReference>
<evidence type="ECO:0000313" key="2">
    <source>
        <dbReference type="EMBL" id="PMS37396.1"/>
    </source>
</evidence>
<dbReference type="AlphaFoldDB" id="A0A2N7X6M0"/>
<feature type="domain" description="Beta-lactamase-related" evidence="1">
    <location>
        <begin position="45"/>
        <end position="328"/>
    </location>
</feature>
<evidence type="ECO:0000313" key="3">
    <source>
        <dbReference type="Proteomes" id="UP000235777"/>
    </source>
</evidence>
<dbReference type="Gene3D" id="3.40.710.10">
    <property type="entry name" value="DD-peptidase/beta-lactamase superfamily"/>
    <property type="match status" value="1"/>
</dbReference>
<dbReference type="Proteomes" id="UP000235777">
    <property type="component" value="Unassembled WGS sequence"/>
</dbReference>
<reference evidence="2 3" key="1">
    <citation type="submission" date="2018-01" db="EMBL/GenBank/DDBJ databases">
        <title>Whole genome analyses suggest that Burkholderia sensu lato contains two further novel genera in the rhizoxinica-symbiotica group Mycetohabitans gen. nov., and Trinickia gen. nov.: implications for the evolution of diazotrophy and nodulation in the Burkholderiaceae.</title>
        <authorList>
            <person name="Estrada-de los Santos P."/>
            <person name="Palmer M."/>
            <person name="Chavez-Ramirez B."/>
            <person name="Beukes C."/>
            <person name="Steenkamp E.T."/>
            <person name="Hirsch A.M."/>
            <person name="Manyaka P."/>
            <person name="Maluk M."/>
            <person name="Lafos M."/>
            <person name="Crook M."/>
            <person name="Gross E."/>
            <person name="Simon M.F."/>
            <person name="Bueno dos Reis Junior F."/>
            <person name="Poole P.S."/>
            <person name="Venter S.N."/>
            <person name="James E.K."/>
        </authorList>
    </citation>
    <scope>NUCLEOTIDE SEQUENCE [LARGE SCALE GENOMIC DNA]</scope>
    <source>
        <strain evidence="2 3">JPY 581</strain>
    </source>
</reference>
<dbReference type="OrthoDB" id="8582986at2"/>
<name>A0A2N7X6M0_9BURK</name>
<dbReference type="SUPFAM" id="SSF56601">
    <property type="entry name" value="beta-lactamase/transpeptidase-like"/>
    <property type="match status" value="1"/>
</dbReference>
<dbReference type="PANTHER" id="PTHR43283">
    <property type="entry name" value="BETA-LACTAMASE-RELATED"/>
    <property type="match status" value="1"/>
</dbReference>
<gene>
    <name evidence="2" type="ORF">C0Z20_08815</name>
</gene>
<keyword evidence="3" id="KW-1185">Reference proteome</keyword>
<evidence type="ECO:0000259" key="1">
    <source>
        <dbReference type="Pfam" id="PF00144"/>
    </source>
</evidence>
<dbReference type="RefSeq" id="WP_018440125.1">
    <property type="nucleotide sequence ID" value="NZ_KB890168.1"/>
</dbReference>
<dbReference type="PANTHER" id="PTHR43283:SF7">
    <property type="entry name" value="BETA-LACTAMASE-RELATED DOMAIN-CONTAINING PROTEIN"/>
    <property type="match status" value="1"/>
</dbReference>
<accession>A0A2N7X6M0</accession>
<dbReference type="STRING" id="863227.GCA_000373005_01573"/>
<dbReference type="Pfam" id="PF00144">
    <property type="entry name" value="Beta-lactamase"/>
    <property type="match status" value="1"/>
</dbReference>
<keyword evidence="2" id="KW-0378">Hydrolase</keyword>